<dbReference type="SUPFAM" id="SSF51735">
    <property type="entry name" value="NAD(P)-binding Rossmann-fold domains"/>
    <property type="match status" value="1"/>
</dbReference>
<dbReference type="InterPro" id="IPR006151">
    <property type="entry name" value="Shikm_DH/Glu-tRNA_Rdtase"/>
</dbReference>
<gene>
    <name evidence="2" type="ORF">GJ688_18125</name>
</gene>
<reference evidence="2 3" key="1">
    <citation type="submission" date="2019-11" db="EMBL/GenBank/DDBJ databases">
        <title>Whole-genome sequence of a the green, strictly anaerobic photosynthetic bacterium Heliobacillus mobilis DSM 6151.</title>
        <authorList>
            <person name="Kyndt J.A."/>
            <person name="Meyer T.E."/>
        </authorList>
    </citation>
    <scope>NUCLEOTIDE SEQUENCE [LARGE SCALE GENOMIC DNA]</scope>
    <source>
        <strain evidence="2 3">DSM 6151</strain>
    </source>
</reference>
<dbReference type="EMBL" id="WNKU01000039">
    <property type="protein sequence ID" value="MTV50852.1"/>
    <property type="molecule type" value="Genomic_DNA"/>
</dbReference>
<accession>A0A6I3SR30</accession>
<sequence>MRRFAFIIHPLTVADVARKFPWIRYLPEPIVEGVTRCLPPIRASYIQGVRSPYGEVDGFFIACPLTARQMLTLPEATVLRQIERACWKAVDLGAQIIGLGAFTSIVGDAGLSLAKELPVPVTTGNSYTVATALEATRRKATMMGCDLAKASVVVVGATGSVGAICSRLLAREAQHLTLVARKPERLHRLAYRILHETGLAVKVTTNMVEALRDADVVVAVSSAADAIIEPEYLKQGALVCDVARPRDVSNRVALERPDVRVIEGGVVKVPGEVNLGFNFGFPPGMVYACMAETMILALEGRMECFSLGRELFFDRVEEISLLAQKHGFTVAGLRGFQRAVTEWNVGEERNVDNILQPGYNTKLKIAE</sequence>
<dbReference type="Proteomes" id="UP000430670">
    <property type="component" value="Unassembled WGS sequence"/>
</dbReference>
<dbReference type="InterPro" id="IPR036291">
    <property type="entry name" value="NAD(P)-bd_dom_sf"/>
</dbReference>
<dbReference type="Pfam" id="PF01488">
    <property type="entry name" value="Shikimate_DH"/>
    <property type="match status" value="1"/>
</dbReference>
<keyword evidence="3" id="KW-1185">Reference proteome</keyword>
<protein>
    <submittedName>
        <fullName evidence="2">Shikimate dehydrogenase</fullName>
    </submittedName>
</protein>
<name>A0A6I3SR30_HELMO</name>
<comment type="caution">
    <text evidence="2">The sequence shown here is derived from an EMBL/GenBank/DDBJ whole genome shotgun (WGS) entry which is preliminary data.</text>
</comment>
<dbReference type="RefSeq" id="WP_155477933.1">
    <property type="nucleotide sequence ID" value="NZ_WNKU01000039.1"/>
</dbReference>
<dbReference type="Gene3D" id="3.40.50.720">
    <property type="entry name" value="NAD(P)-binding Rossmann-like Domain"/>
    <property type="match status" value="1"/>
</dbReference>
<organism evidence="2 3">
    <name type="scientific">Heliobacterium mobile</name>
    <name type="common">Heliobacillus mobilis</name>
    <dbReference type="NCBI Taxonomy" id="28064"/>
    <lineage>
        <taxon>Bacteria</taxon>
        <taxon>Bacillati</taxon>
        <taxon>Bacillota</taxon>
        <taxon>Clostridia</taxon>
        <taxon>Eubacteriales</taxon>
        <taxon>Heliobacteriaceae</taxon>
        <taxon>Heliobacterium</taxon>
    </lineage>
</organism>
<evidence type="ECO:0000313" key="3">
    <source>
        <dbReference type="Proteomes" id="UP000430670"/>
    </source>
</evidence>
<dbReference type="OrthoDB" id="9808814at2"/>
<feature type="domain" description="Quinate/shikimate 5-dehydrogenase/glutamyl-tRNA reductase" evidence="1">
    <location>
        <begin position="146"/>
        <end position="253"/>
    </location>
</feature>
<proteinExistence type="predicted"/>
<evidence type="ECO:0000259" key="1">
    <source>
        <dbReference type="Pfam" id="PF01488"/>
    </source>
</evidence>
<evidence type="ECO:0000313" key="2">
    <source>
        <dbReference type="EMBL" id="MTV50852.1"/>
    </source>
</evidence>
<dbReference type="AlphaFoldDB" id="A0A6I3SR30"/>